<gene>
    <name evidence="4" type="ORF">CRG98_033835</name>
</gene>
<feature type="region of interest" description="Disordered" evidence="2">
    <location>
        <begin position="84"/>
        <end position="208"/>
    </location>
</feature>
<reference evidence="4 5" key="1">
    <citation type="submission" date="2017-11" db="EMBL/GenBank/DDBJ databases">
        <title>De-novo sequencing of pomegranate (Punica granatum L.) genome.</title>
        <authorList>
            <person name="Akparov Z."/>
            <person name="Amiraslanov A."/>
            <person name="Hajiyeva S."/>
            <person name="Abbasov M."/>
            <person name="Kaur K."/>
            <person name="Hamwieh A."/>
            <person name="Solovyev V."/>
            <person name="Salamov A."/>
            <person name="Braich B."/>
            <person name="Kosarev P."/>
            <person name="Mahmoud A."/>
            <person name="Hajiyev E."/>
            <person name="Babayeva S."/>
            <person name="Izzatullayeva V."/>
            <person name="Mammadov A."/>
            <person name="Mammadov A."/>
            <person name="Sharifova S."/>
            <person name="Ojaghi J."/>
            <person name="Eynullazada K."/>
            <person name="Bayramov B."/>
            <person name="Abdulazimova A."/>
            <person name="Shahmuradov I."/>
        </authorList>
    </citation>
    <scope>NUCLEOTIDE SEQUENCE [LARGE SCALE GENOMIC DNA]</scope>
    <source>
        <strain evidence="5">cv. AG2017</strain>
        <tissue evidence="4">Leaf</tissue>
    </source>
</reference>
<feature type="compositionally biased region" description="Acidic residues" evidence="2">
    <location>
        <begin position="84"/>
        <end position="97"/>
    </location>
</feature>
<dbReference type="GO" id="GO:0008270">
    <property type="term" value="F:zinc ion binding"/>
    <property type="evidence" value="ECO:0007669"/>
    <property type="project" value="UniProtKB-KW"/>
</dbReference>
<dbReference type="PANTHER" id="PTHR31973">
    <property type="entry name" value="POLYPROTEIN, PUTATIVE-RELATED"/>
    <property type="match status" value="1"/>
</dbReference>
<dbReference type="EMBL" id="PGOL01002697">
    <property type="protein sequence ID" value="PKI45828.1"/>
    <property type="molecule type" value="Genomic_DNA"/>
</dbReference>
<feature type="compositionally biased region" description="Pro residues" evidence="2">
    <location>
        <begin position="479"/>
        <end position="496"/>
    </location>
</feature>
<keyword evidence="5" id="KW-1185">Reference proteome</keyword>
<protein>
    <recommendedName>
        <fullName evidence="3">CCHC-type domain-containing protein</fullName>
    </recommendedName>
</protein>
<keyword evidence="1" id="KW-0479">Metal-binding</keyword>
<feature type="compositionally biased region" description="Basic residues" evidence="2">
    <location>
        <begin position="148"/>
        <end position="157"/>
    </location>
</feature>
<dbReference type="InterPro" id="IPR058594">
    <property type="entry name" value="PB1-like_dom_pln"/>
</dbReference>
<feature type="domain" description="CCHC-type" evidence="3">
    <location>
        <begin position="414"/>
        <end position="428"/>
    </location>
</feature>
<feature type="compositionally biased region" description="Acidic residues" evidence="2">
    <location>
        <begin position="107"/>
        <end position="131"/>
    </location>
</feature>
<accession>A0A2I0IP99</accession>
<organism evidence="4 5">
    <name type="scientific">Punica granatum</name>
    <name type="common">Pomegranate</name>
    <dbReference type="NCBI Taxonomy" id="22663"/>
    <lineage>
        <taxon>Eukaryota</taxon>
        <taxon>Viridiplantae</taxon>
        <taxon>Streptophyta</taxon>
        <taxon>Embryophyta</taxon>
        <taxon>Tracheophyta</taxon>
        <taxon>Spermatophyta</taxon>
        <taxon>Magnoliopsida</taxon>
        <taxon>eudicotyledons</taxon>
        <taxon>Gunneridae</taxon>
        <taxon>Pentapetalae</taxon>
        <taxon>rosids</taxon>
        <taxon>malvids</taxon>
        <taxon>Myrtales</taxon>
        <taxon>Lythraceae</taxon>
        <taxon>Punica</taxon>
    </lineage>
</organism>
<evidence type="ECO:0000259" key="3">
    <source>
        <dbReference type="PROSITE" id="PS50158"/>
    </source>
</evidence>
<evidence type="ECO:0000313" key="4">
    <source>
        <dbReference type="EMBL" id="PKI45828.1"/>
    </source>
</evidence>
<keyword evidence="1" id="KW-0862">Zinc</keyword>
<evidence type="ECO:0000256" key="2">
    <source>
        <dbReference type="SAM" id="MobiDB-lite"/>
    </source>
</evidence>
<dbReference type="Pfam" id="PF26130">
    <property type="entry name" value="PB1-like"/>
    <property type="match status" value="1"/>
</dbReference>
<evidence type="ECO:0000256" key="1">
    <source>
        <dbReference type="PROSITE-ProRule" id="PRU00047"/>
    </source>
</evidence>
<dbReference type="PANTHER" id="PTHR31973:SF187">
    <property type="entry name" value="MUTATOR TRANSPOSASE MUDRA PROTEIN"/>
    <property type="match status" value="1"/>
</dbReference>
<feature type="region of interest" description="Disordered" evidence="2">
    <location>
        <begin position="476"/>
        <end position="537"/>
    </location>
</feature>
<dbReference type="PROSITE" id="PS50158">
    <property type="entry name" value="ZF_CCHC"/>
    <property type="match status" value="1"/>
</dbReference>
<evidence type="ECO:0000313" key="5">
    <source>
        <dbReference type="Proteomes" id="UP000233551"/>
    </source>
</evidence>
<dbReference type="InterPro" id="IPR001878">
    <property type="entry name" value="Znf_CCHC"/>
</dbReference>
<comment type="caution">
    <text evidence="4">The sequence shown here is derived from an EMBL/GenBank/DDBJ whole genome shotgun (WGS) entry which is preliminary data.</text>
</comment>
<feature type="compositionally biased region" description="Polar residues" evidence="2">
    <location>
        <begin position="506"/>
        <end position="519"/>
    </location>
</feature>
<keyword evidence="1" id="KW-0863">Zinc-finger</keyword>
<dbReference type="AlphaFoldDB" id="A0A2I0IP99"/>
<feature type="compositionally biased region" description="Basic and acidic residues" evidence="2">
    <location>
        <begin position="171"/>
        <end position="182"/>
    </location>
</feature>
<proteinExistence type="predicted"/>
<name>A0A2I0IP99_PUNGR</name>
<feature type="compositionally biased region" description="Polar residues" evidence="2">
    <location>
        <begin position="527"/>
        <end position="537"/>
    </location>
</feature>
<feature type="region of interest" description="Disordered" evidence="2">
    <location>
        <begin position="367"/>
        <end position="403"/>
    </location>
</feature>
<dbReference type="GO" id="GO:0003676">
    <property type="term" value="F:nucleic acid binding"/>
    <property type="evidence" value="ECO:0007669"/>
    <property type="project" value="InterPro"/>
</dbReference>
<sequence length="537" mass="60878">MAEDDYYTVVFHHGGVLVSEPHMEYIGGVVDSWANVDIDQVKDGLRPLENDTDVRMLYSIVHEKAQNKEIHFYFEHEDEVEVIDGDSEDDDCGDSEDDVYKPRHEDEGGDSEDNEDDADDEDHEDDEDEIVVDIGSGTVGCSGNPMPKSKKPKKQKWRACNGRPRYPNIEDVQRPHEARNTVDDADDEGGYHSDQMGSIRGDSDDEGRYEIKPPQFNEAAPFGQVDLQLYMLFPTLKMLKQAVKDYTIALGRPVKQVKADKGRCKYTCEQGLDGCFLKGYYGGTLLVAVSQDGNHSFYVIAYVIAYAIIGQETKDTWSWFLTRLFEDIGHPKDVGCEFISDMQKYYSMETWENMYRPYIHPVRGSNQWEQNGDNPIQPPKYCKGGGRPKKKRNRANDMPDNPFKAKRKLKTFTCRKCGEQGHNSRLCKGTVEKERPSKKAKTYAKDKVTRPEDVPLFIPTLTISNQVQIRQQLRSPFQQPNPSPQPPVQHGPPTITPAPFDIKGQNRVTSESVQPSTKVTRAMSKKMASSPNSNNQS</sequence>
<dbReference type="Proteomes" id="UP000233551">
    <property type="component" value="Unassembled WGS sequence"/>
</dbReference>